<reference evidence="2" key="1">
    <citation type="submission" date="2018-05" db="EMBL/GenBank/DDBJ databases">
        <title>Draft genome of Mucuna pruriens seed.</title>
        <authorList>
            <person name="Nnadi N.E."/>
            <person name="Vos R."/>
            <person name="Hasami M.H."/>
            <person name="Devisetty U.K."/>
            <person name="Aguiy J.C."/>
        </authorList>
    </citation>
    <scope>NUCLEOTIDE SEQUENCE [LARGE SCALE GENOMIC DNA]</scope>
    <source>
        <strain evidence="2">JCA_2017</strain>
    </source>
</reference>
<comment type="caution">
    <text evidence="2">The sequence shown here is derived from an EMBL/GenBank/DDBJ whole genome shotgun (WGS) entry which is preliminary data.</text>
</comment>
<evidence type="ECO:0000256" key="1">
    <source>
        <dbReference type="SAM" id="MobiDB-lite"/>
    </source>
</evidence>
<evidence type="ECO:0000313" key="3">
    <source>
        <dbReference type="Proteomes" id="UP000257109"/>
    </source>
</evidence>
<protein>
    <recommendedName>
        <fullName evidence="4">Reverse transcriptase domain-containing protein</fullName>
    </recommendedName>
</protein>
<evidence type="ECO:0000313" key="2">
    <source>
        <dbReference type="EMBL" id="RDX83946.1"/>
    </source>
</evidence>
<dbReference type="EMBL" id="QJKJ01007197">
    <property type="protein sequence ID" value="RDX83946.1"/>
    <property type="molecule type" value="Genomic_DNA"/>
</dbReference>
<feature type="non-terminal residue" evidence="2">
    <location>
        <position position="1"/>
    </location>
</feature>
<proteinExistence type="predicted"/>
<sequence length="221" mass="24852">MEDDTSGKGSTLILGQLFLMTARTKIDVHAGMLSVEFGDNLVQFNIFEVTKHPTEDHSLFGIDVIDELVVEHLQLEAGSAEFPNFTEDIDVISCLGSVTYEFDCDKLWEVQDLFDSKDDTVDLAHLDLNSEFVAESDSSNHLRAEFDSGNQSQKQQKAETDLAHQEPNLPRLAFDVSPLHSPPIELKPLPGHLKYAYLDNDKQFPIIVANNLHQEKEEKLL</sequence>
<dbReference type="OrthoDB" id="1436742at2759"/>
<keyword evidence="3" id="KW-1185">Reference proteome</keyword>
<gene>
    <name evidence="2" type="ORF">CR513_35085</name>
</gene>
<dbReference type="AlphaFoldDB" id="A0A371G062"/>
<dbReference type="Proteomes" id="UP000257109">
    <property type="component" value="Unassembled WGS sequence"/>
</dbReference>
<evidence type="ECO:0008006" key="4">
    <source>
        <dbReference type="Google" id="ProtNLM"/>
    </source>
</evidence>
<feature type="region of interest" description="Disordered" evidence="1">
    <location>
        <begin position="146"/>
        <end position="167"/>
    </location>
</feature>
<name>A0A371G062_MUCPR</name>
<organism evidence="2 3">
    <name type="scientific">Mucuna pruriens</name>
    <name type="common">Velvet bean</name>
    <name type="synonym">Dolichos pruriens</name>
    <dbReference type="NCBI Taxonomy" id="157652"/>
    <lineage>
        <taxon>Eukaryota</taxon>
        <taxon>Viridiplantae</taxon>
        <taxon>Streptophyta</taxon>
        <taxon>Embryophyta</taxon>
        <taxon>Tracheophyta</taxon>
        <taxon>Spermatophyta</taxon>
        <taxon>Magnoliopsida</taxon>
        <taxon>eudicotyledons</taxon>
        <taxon>Gunneridae</taxon>
        <taxon>Pentapetalae</taxon>
        <taxon>rosids</taxon>
        <taxon>fabids</taxon>
        <taxon>Fabales</taxon>
        <taxon>Fabaceae</taxon>
        <taxon>Papilionoideae</taxon>
        <taxon>50 kb inversion clade</taxon>
        <taxon>NPAAA clade</taxon>
        <taxon>indigoferoid/millettioid clade</taxon>
        <taxon>Phaseoleae</taxon>
        <taxon>Mucuna</taxon>
    </lineage>
</organism>
<accession>A0A371G062</accession>